<accession>A0A3B1B5S6</accession>
<sequence>MSLFLMKHGGGQLLEQYHFLPVHAVANEQYIPTVWDGREKGTASEQHSDAGKGEEKGTLPNAVKLTK</sequence>
<dbReference type="AlphaFoldDB" id="A0A3B1B5S6"/>
<evidence type="ECO:0000313" key="2">
    <source>
        <dbReference type="EMBL" id="VAX01625.1"/>
    </source>
</evidence>
<dbReference type="EMBL" id="UOFU01000232">
    <property type="protein sequence ID" value="VAX01625.1"/>
    <property type="molecule type" value="Genomic_DNA"/>
</dbReference>
<feature type="region of interest" description="Disordered" evidence="1">
    <location>
        <begin position="37"/>
        <end position="67"/>
    </location>
</feature>
<gene>
    <name evidence="2" type="ORF">MNBD_GAMMA20-2075</name>
</gene>
<proteinExistence type="predicted"/>
<protein>
    <submittedName>
        <fullName evidence="2">Uncharacterized protein</fullName>
    </submittedName>
</protein>
<evidence type="ECO:0000256" key="1">
    <source>
        <dbReference type="SAM" id="MobiDB-lite"/>
    </source>
</evidence>
<reference evidence="2" key="1">
    <citation type="submission" date="2018-06" db="EMBL/GenBank/DDBJ databases">
        <authorList>
            <person name="Zhirakovskaya E."/>
        </authorList>
    </citation>
    <scope>NUCLEOTIDE SEQUENCE</scope>
</reference>
<name>A0A3B1B5S6_9ZZZZ</name>
<organism evidence="2">
    <name type="scientific">hydrothermal vent metagenome</name>
    <dbReference type="NCBI Taxonomy" id="652676"/>
    <lineage>
        <taxon>unclassified sequences</taxon>
        <taxon>metagenomes</taxon>
        <taxon>ecological metagenomes</taxon>
    </lineage>
</organism>
<feature type="compositionally biased region" description="Basic and acidic residues" evidence="1">
    <location>
        <begin position="37"/>
        <end position="57"/>
    </location>
</feature>